<dbReference type="Proteomes" id="UP001165587">
    <property type="component" value="Unassembled WGS sequence"/>
</dbReference>
<keyword evidence="2" id="KW-0560">Oxidoreductase</keyword>
<dbReference type="NCBIfam" id="NF005566">
    <property type="entry name" value="PRK07236.1"/>
    <property type="match status" value="1"/>
</dbReference>
<organism evidence="2 3">
    <name type="scientific">Herbiconiux oxytropis</name>
    <dbReference type="NCBI Taxonomy" id="2970915"/>
    <lineage>
        <taxon>Bacteria</taxon>
        <taxon>Bacillati</taxon>
        <taxon>Actinomycetota</taxon>
        <taxon>Actinomycetes</taxon>
        <taxon>Micrococcales</taxon>
        <taxon>Microbacteriaceae</taxon>
        <taxon>Herbiconiux</taxon>
    </lineage>
</organism>
<dbReference type="PANTHER" id="PTHR47469:SF2">
    <property type="entry name" value="OS06G0597600 PROTEIN"/>
    <property type="match status" value="1"/>
</dbReference>
<name>A0AA41XHL3_9MICO</name>
<evidence type="ECO:0000313" key="2">
    <source>
        <dbReference type="EMBL" id="MCS5725883.1"/>
    </source>
</evidence>
<dbReference type="SUPFAM" id="SSF51905">
    <property type="entry name" value="FAD/NAD(P)-binding domain"/>
    <property type="match status" value="1"/>
</dbReference>
<dbReference type="GO" id="GO:0004497">
    <property type="term" value="F:monooxygenase activity"/>
    <property type="evidence" value="ECO:0007669"/>
    <property type="project" value="UniProtKB-KW"/>
</dbReference>
<dbReference type="InterPro" id="IPR036188">
    <property type="entry name" value="FAD/NAD-bd_sf"/>
</dbReference>
<keyword evidence="2" id="KW-0503">Monooxygenase</keyword>
<accession>A0AA41XHL3</accession>
<dbReference type="Gene3D" id="3.50.50.60">
    <property type="entry name" value="FAD/NAD(P)-binding domain"/>
    <property type="match status" value="1"/>
</dbReference>
<dbReference type="InterPro" id="IPR053212">
    <property type="entry name" value="DHP_3-monooxygenase"/>
</dbReference>
<evidence type="ECO:0000259" key="1">
    <source>
        <dbReference type="Pfam" id="PF22607"/>
    </source>
</evidence>
<feature type="domain" description="2,6-dihydroxypyridine 3-monooxygenase substrate binding" evidence="1">
    <location>
        <begin position="167"/>
        <end position="294"/>
    </location>
</feature>
<dbReference type="Pfam" id="PF22607">
    <property type="entry name" value="FAD_binding-like"/>
    <property type="match status" value="1"/>
</dbReference>
<dbReference type="Gene3D" id="3.30.9.30">
    <property type="match status" value="1"/>
</dbReference>
<proteinExistence type="predicted"/>
<dbReference type="RefSeq" id="WP_259526471.1">
    <property type="nucleotide sequence ID" value="NZ_JANLCK010000003.1"/>
</dbReference>
<evidence type="ECO:0000313" key="3">
    <source>
        <dbReference type="Proteomes" id="UP001165587"/>
    </source>
</evidence>
<dbReference type="PANTHER" id="PTHR47469">
    <property type="entry name" value="MONOOXYGENASE-LIKE"/>
    <property type="match status" value="1"/>
</dbReference>
<protein>
    <submittedName>
        <fullName evidence="2">FAD-dependent monooxygenase</fullName>
    </submittedName>
</protein>
<gene>
    <name evidence="2" type="ORF">N1028_08230</name>
</gene>
<dbReference type="EMBL" id="JANLCK010000003">
    <property type="protein sequence ID" value="MCS5725883.1"/>
    <property type="molecule type" value="Genomic_DNA"/>
</dbReference>
<reference evidence="2" key="1">
    <citation type="submission" date="2022-08" db="EMBL/GenBank/DDBJ databases">
        <authorList>
            <person name="Deng Y."/>
            <person name="Han X.-F."/>
            <person name="Zhang Y.-Q."/>
        </authorList>
    </citation>
    <scope>NUCLEOTIDE SEQUENCE</scope>
    <source>
        <strain evidence="2">CPCC 203407</strain>
    </source>
</reference>
<dbReference type="InterPro" id="IPR054707">
    <property type="entry name" value="DhpH_subs-bd"/>
</dbReference>
<keyword evidence="3" id="KW-1185">Reference proteome</keyword>
<dbReference type="SUPFAM" id="SSF54373">
    <property type="entry name" value="FAD-linked reductases, C-terminal domain"/>
    <property type="match status" value="1"/>
</dbReference>
<dbReference type="PRINTS" id="PR00420">
    <property type="entry name" value="RNGMNOXGNASE"/>
</dbReference>
<sequence>MAAELDVAVVGGSIGGLFAAALLTRTGHRVTVFERSVHGLARRGAGLVAQQELFELLHRLGRDDAARVGVVAHERITLARDGRIATRDPSPQTQLSWDHLYDVLRSELPAGAYRLSSAVARVDTTEQHALVQFADGRRESFDLVIGADGLSSVTRVAVAPEHHANSYAGYVTWRGLVPERSLPADAADTLLDRFAFFNGPAAHMLGYLVPGPAGEVQRGDRRYNWVWYRPLTIEQLRALMTRSGRTTESVSLAPGQLPADLRDTLVADAARELPPPFAAAVEAEHEPFLQTIFDFVPPRMTRGRLALLGDAAVMVRPHTAMGAAKAAGDALLLADLLDESTLDEALRRYDAERLPVGRAISDYGRRLAASLPFAR</sequence>
<comment type="caution">
    <text evidence="2">The sequence shown here is derived from an EMBL/GenBank/DDBJ whole genome shotgun (WGS) entry which is preliminary data.</text>
</comment>
<dbReference type="AlphaFoldDB" id="A0AA41XHL3"/>
<dbReference type="Pfam" id="PF13450">
    <property type="entry name" value="NAD_binding_8"/>
    <property type="match status" value="1"/>
</dbReference>